<dbReference type="InterPro" id="IPR050129">
    <property type="entry name" value="Zn_alcohol_dh"/>
</dbReference>
<gene>
    <name evidence="5" type="ORF">A4R43_26040</name>
</gene>
<organism evidence="5 6">
    <name type="scientific">Amycolatopsis albispora</name>
    <dbReference type="NCBI Taxonomy" id="1804986"/>
    <lineage>
        <taxon>Bacteria</taxon>
        <taxon>Bacillati</taxon>
        <taxon>Actinomycetota</taxon>
        <taxon>Actinomycetes</taxon>
        <taxon>Pseudonocardiales</taxon>
        <taxon>Pseudonocardiaceae</taxon>
        <taxon>Amycolatopsis</taxon>
    </lineage>
</organism>
<dbReference type="PANTHER" id="PTHR43401">
    <property type="entry name" value="L-THREONINE 3-DEHYDROGENASE"/>
    <property type="match status" value="1"/>
</dbReference>
<evidence type="ECO:0000259" key="3">
    <source>
        <dbReference type="Pfam" id="PF00107"/>
    </source>
</evidence>
<reference evidence="5 6" key="1">
    <citation type="submission" date="2016-04" db="EMBL/GenBank/DDBJ databases">
        <title>Complete genome sequence and analysis of deep-sea sediment isolate, Amycolatopsis sp. WP1.</title>
        <authorList>
            <person name="Wang H."/>
            <person name="Chen S."/>
            <person name="Wu Q."/>
        </authorList>
    </citation>
    <scope>NUCLEOTIDE SEQUENCE [LARGE SCALE GENOMIC DNA]</scope>
    <source>
        <strain evidence="5 6">WP1</strain>
    </source>
</reference>
<dbReference type="SUPFAM" id="SSF51735">
    <property type="entry name" value="NAD(P)-binding Rossmann-fold domains"/>
    <property type="match status" value="1"/>
</dbReference>
<dbReference type="PANTHER" id="PTHR43401:SF2">
    <property type="entry name" value="L-THREONINE 3-DEHYDROGENASE"/>
    <property type="match status" value="1"/>
</dbReference>
<proteinExistence type="predicted"/>
<evidence type="ECO:0000259" key="4">
    <source>
        <dbReference type="Pfam" id="PF08240"/>
    </source>
</evidence>
<evidence type="ECO:0000256" key="2">
    <source>
        <dbReference type="ARBA" id="ARBA00023002"/>
    </source>
</evidence>
<dbReference type="AlphaFoldDB" id="A0A344LBU9"/>
<evidence type="ECO:0000313" key="6">
    <source>
        <dbReference type="Proteomes" id="UP000250434"/>
    </source>
</evidence>
<sequence length="323" mass="34617">MRAVVLTGPSRLEAVELDPPECGPHEVLLAMSALGLGDQDVAAFRGRRPVGPVPWLLGRQGVGEIAAIGERVTRPYRLGQQVVVEPDFCCRGCRACAAWFSSACPERVSLGLDRPGLLAEFAAVPAHFTWPAPRAVPLEDLVCAEPLAEAVAAARRAAAQPRQRALLLGADTRGLFLCLVLRARGLEVTVREPITERLDLACSLGAQPWSDGDDEFDVLFDNSGKRGALAESLDGLLPGGTVVLLTGAAAPPDGEELFRRQLIVRGSHGYDHPTDFPATVDALVSGEFAPGKLARRRYSLQGANRAFEEAAVNVAKPWLSYDW</sequence>
<dbReference type="OrthoDB" id="9787435at2"/>
<dbReference type="Gene3D" id="3.90.180.10">
    <property type="entry name" value="Medium-chain alcohol dehydrogenases, catalytic domain"/>
    <property type="match status" value="1"/>
</dbReference>
<name>A0A344LBU9_9PSEU</name>
<evidence type="ECO:0000313" key="5">
    <source>
        <dbReference type="EMBL" id="AXB45523.1"/>
    </source>
</evidence>
<dbReference type="EMBL" id="CP015163">
    <property type="protein sequence ID" value="AXB45523.1"/>
    <property type="molecule type" value="Genomic_DNA"/>
</dbReference>
<dbReference type="InterPro" id="IPR011032">
    <property type="entry name" value="GroES-like_sf"/>
</dbReference>
<dbReference type="InterPro" id="IPR013154">
    <property type="entry name" value="ADH-like_N"/>
</dbReference>
<dbReference type="InterPro" id="IPR013149">
    <property type="entry name" value="ADH-like_C"/>
</dbReference>
<dbReference type="GO" id="GO:0016491">
    <property type="term" value="F:oxidoreductase activity"/>
    <property type="evidence" value="ECO:0007669"/>
    <property type="project" value="UniProtKB-KW"/>
</dbReference>
<accession>A0A344LBU9</accession>
<protein>
    <submittedName>
        <fullName evidence="5">Uncharacterized protein</fullName>
    </submittedName>
</protein>
<feature type="domain" description="Alcohol dehydrogenase-like C-terminal" evidence="3">
    <location>
        <begin position="174"/>
        <end position="283"/>
    </location>
</feature>
<dbReference type="KEGG" id="aab:A4R43_26040"/>
<dbReference type="Gene3D" id="3.40.50.720">
    <property type="entry name" value="NAD(P)-binding Rossmann-like Domain"/>
    <property type="match status" value="1"/>
</dbReference>
<dbReference type="RefSeq" id="WP_113694758.1">
    <property type="nucleotide sequence ID" value="NZ_CP015163.1"/>
</dbReference>
<dbReference type="InterPro" id="IPR036291">
    <property type="entry name" value="NAD(P)-bd_dom_sf"/>
</dbReference>
<dbReference type="Proteomes" id="UP000250434">
    <property type="component" value="Chromosome"/>
</dbReference>
<comment type="cofactor">
    <cofactor evidence="1">
        <name>Zn(2+)</name>
        <dbReference type="ChEBI" id="CHEBI:29105"/>
    </cofactor>
</comment>
<dbReference type="SUPFAM" id="SSF50129">
    <property type="entry name" value="GroES-like"/>
    <property type="match status" value="1"/>
</dbReference>
<keyword evidence="2" id="KW-0560">Oxidoreductase</keyword>
<feature type="domain" description="Alcohol dehydrogenase-like N-terminal" evidence="4">
    <location>
        <begin position="23"/>
        <end position="133"/>
    </location>
</feature>
<dbReference type="Pfam" id="PF08240">
    <property type="entry name" value="ADH_N"/>
    <property type="match status" value="1"/>
</dbReference>
<evidence type="ECO:0000256" key="1">
    <source>
        <dbReference type="ARBA" id="ARBA00001947"/>
    </source>
</evidence>
<keyword evidence="6" id="KW-1185">Reference proteome</keyword>
<dbReference type="Pfam" id="PF00107">
    <property type="entry name" value="ADH_zinc_N"/>
    <property type="match status" value="1"/>
</dbReference>